<evidence type="ECO:0000256" key="1">
    <source>
        <dbReference type="ARBA" id="ARBA00004141"/>
    </source>
</evidence>
<dbReference type="PANTHER" id="PTHR43243:SF105">
    <property type="entry name" value="CATIONIC AMINO ACID TRANSPORTER C-TERMINAL DOMAIN-CONTAINING PROTEIN"/>
    <property type="match status" value="1"/>
</dbReference>
<dbReference type="Proteomes" id="UP001626550">
    <property type="component" value="Unassembled WGS sequence"/>
</dbReference>
<proteinExistence type="predicted"/>
<dbReference type="GO" id="GO:0016020">
    <property type="term" value="C:membrane"/>
    <property type="evidence" value="ECO:0007669"/>
    <property type="project" value="UniProtKB-SubCell"/>
</dbReference>
<keyword evidence="4 5" id="KW-0472">Membrane</keyword>
<evidence type="ECO:0000256" key="3">
    <source>
        <dbReference type="ARBA" id="ARBA00022989"/>
    </source>
</evidence>
<evidence type="ECO:0000259" key="6">
    <source>
        <dbReference type="Pfam" id="PF13906"/>
    </source>
</evidence>
<gene>
    <name evidence="7" type="primary">SLC7A3</name>
    <name evidence="7" type="ORF">Ciccas_004021</name>
</gene>
<dbReference type="EMBL" id="JBJKFK010000400">
    <property type="protein sequence ID" value="KAL3317327.1"/>
    <property type="molecule type" value="Genomic_DNA"/>
</dbReference>
<accession>A0ABD2QCQ8</accession>
<evidence type="ECO:0000256" key="2">
    <source>
        <dbReference type="ARBA" id="ARBA00022692"/>
    </source>
</evidence>
<comment type="subcellular location">
    <subcellularLocation>
        <location evidence="1">Membrane</location>
        <topology evidence="1">Multi-pass membrane protein</topology>
    </subcellularLocation>
</comment>
<name>A0ABD2QCQ8_9PLAT</name>
<feature type="transmembrane region" description="Helical" evidence="5">
    <location>
        <begin position="21"/>
        <end position="39"/>
    </location>
</feature>
<evidence type="ECO:0000313" key="8">
    <source>
        <dbReference type="Proteomes" id="UP001626550"/>
    </source>
</evidence>
<protein>
    <submittedName>
        <fullName evidence="7">Cationic amino acid transporter 3</fullName>
    </submittedName>
</protein>
<feature type="transmembrane region" description="Helical" evidence="5">
    <location>
        <begin position="369"/>
        <end position="391"/>
    </location>
</feature>
<sequence>MSGERISQSLKQYMPMNVVGLAEYPDFVAAGIVLVISVTESALMANTFTCINCAVLVVIFVTSMIKADIKNWQVDPRNVTDATVGAGGFFPYGLNGVLKGITYCFFALVGFETISSASSEALNPARDIPVSVIICVSFCFLVSTAIALSLTLIMPYYLIPNVSPLSTAFVQAGLPQIMYVVSVGAFCACTSTLMGGIFSISRVVYSMADDGLIFKFLAKIHSKTKAPHMSLLVTGVVTAIIALLFDQNRLIDLTSVAILLAYCSVAVSVNVLRYQRRTIASMPQPVSVQEIRLTNFTTTTLQYKDHLEQETDSPIMARDFLKLCFFPINDLPDANSERIAHGACYLLLIIESILSIGVHLVTLDNPTTIHYAIGGVMIVFGAVFFVILTLIQWRQPQNSQKVSFMVPLVPIIPNLSQLVNLLIVVKSDTQTWIMYFVFIIPSMFIYFFYGMRHSREAEPLHTDRGQ</sequence>
<dbReference type="AlphaFoldDB" id="A0ABD2QCQ8"/>
<comment type="caution">
    <text evidence="7">The sequence shown here is derived from an EMBL/GenBank/DDBJ whole genome shotgun (WGS) entry which is preliminary data.</text>
</comment>
<reference evidence="7 8" key="1">
    <citation type="submission" date="2024-11" db="EMBL/GenBank/DDBJ databases">
        <title>Adaptive evolution of stress response genes in parasites aligns with host niche diversity.</title>
        <authorList>
            <person name="Hahn C."/>
            <person name="Resl P."/>
        </authorList>
    </citation>
    <scope>NUCLEOTIDE SEQUENCE [LARGE SCALE GENOMIC DNA]</scope>
    <source>
        <strain evidence="7">EGGRZ-B1_66</strain>
        <tissue evidence="7">Body</tissue>
    </source>
</reference>
<feature type="domain" description="Cationic amino acid transporter C-terminal" evidence="6">
    <location>
        <begin position="404"/>
        <end position="454"/>
    </location>
</feature>
<organism evidence="7 8">
    <name type="scientific">Cichlidogyrus casuarinus</name>
    <dbReference type="NCBI Taxonomy" id="1844966"/>
    <lineage>
        <taxon>Eukaryota</taxon>
        <taxon>Metazoa</taxon>
        <taxon>Spiralia</taxon>
        <taxon>Lophotrochozoa</taxon>
        <taxon>Platyhelminthes</taxon>
        <taxon>Monogenea</taxon>
        <taxon>Monopisthocotylea</taxon>
        <taxon>Dactylogyridea</taxon>
        <taxon>Ancyrocephalidae</taxon>
        <taxon>Cichlidogyrus</taxon>
    </lineage>
</organism>
<dbReference type="Gene3D" id="1.20.1740.10">
    <property type="entry name" value="Amino acid/polyamine transporter I"/>
    <property type="match status" value="1"/>
</dbReference>
<feature type="transmembrane region" description="Helical" evidence="5">
    <location>
        <begin position="177"/>
        <end position="205"/>
    </location>
</feature>
<dbReference type="InterPro" id="IPR029485">
    <property type="entry name" value="CAT_C"/>
</dbReference>
<dbReference type="Pfam" id="PF13520">
    <property type="entry name" value="AA_permease_2"/>
    <property type="match status" value="1"/>
</dbReference>
<feature type="transmembrane region" description="Helical" evidence="5">
    <location>
        <begin position="431"/>
        <end position="449"/>
    </location>
</feature>
<feature type="transmembrane region" description="Helical" evidence="5">
    <location>
        <begin position="132"/>
        <end position="157"/>
    </location>
</feature>
<feature type="transmembrane region" description="Helical" evidence="5">
    <location>
        <begin position="45"/>
        <end position="65"/>
    </location>
</feature>
<dbReference type="PANTHER" id="PTHR43243">
    <property type="entry name" value="INNER MEMBRANE TRANSPORTER YGJI-RELATED"/>
    <property type="match status" value="1"/>
</dbReference>
<evidence type="ECO:0000313" key="7">
    <source>
        <dbReference type="EMBL" id="KAL3317327.1"/>
    </source>
</evidence>
<keyword evidence="8" id="KW-1185">Reference proteome</keyword>
<feature type="transmembrane region" description="Helical" evidence="5">
    <location>
        <begin position="251"/>
        <end position="272"/>
    </location>
</feature>
<evidence type="ECO:0000256" key="4">
    <source>
        <dbReference type="ARBA" id="ARBA00023136"/>
    </source>
</evidence>
<keyword evidence="2 5" id="KW-0812">Transmembrane</keyword>
<dbReference type="InterPro" id="IPR002293">
    <property type="entry name" value="AA/rel_permease1"/>
</dbReference>
<feature type="transmembrane region" description="Helical" evidence="5">
    <location>
        <begin position="403"/>
        <end position="425"/>
    </location>
</feature>
<dbReference type="Pfam" id="PF13906">
    <property type="entry name" value="AA_permease_C"/>
    <property type="match status" value="1"/>
</dbReference>
<feature type="transmembrane region" description="Helical" evidence="5">
    <location>
        <begin position="226"/>
        <end position="245"/>
    </location>
</feature>
<keyword evidence="3 5" id="KW-1133">Transmembrane helix</keyword>
<evidence type="ECO:0000256" key="5">
    <source>
        <dbReference type="SAM" id="Phobius"/>
    </source>
</evidence>
<feature type="transmembrane region" description="Helical" evidence="5">
    <location>
        <begin position="343"/>
        <end position="363"/>
    </location>
</feature>